<proteinExistence type="predicted"/>
<evidence type="ECO:0000313" key="1">
    <source>
        <dbReference type="EMBL" id="KAI4368357.1"/>
    </source>
</evidence>
<dbReference type="EMBL" id="CM042884">
    <property type="protein sequence ID" value="KAI4368357.1"/>
    <property type="molecule type" value="Genomic_DNA"/>
</dbReference>
<reference evidence="2" key="1">
    <citation type="journal article" date="2023" name="Front. Plant Sci.">
        <title>Chromosomal-level genome assembly of Melastoma candidum provides insights into trichome evolution.</title>
        <authorList>
            <person name="Zhong Y."/>
            <person name="Wu W."/>
            <person name="Sun C."/>
            <person name="Zou P."/>
            <person name="Liu Y."/>
            <person name="Dai S."/>
            <person name="Zhou R."/>
        </authorList>
    </citation>
    <scope>NUCLEOTIDE SEQUENCE [LARGE SCALE GENOMIC DNA]</scope>
</reference>
<protein>
    <submittedName>
        <fullName evidence="1">Uncharacterized protein</fullName>
    </submittedName>
</protein>
<sequence length="276" mass="30756">MAEELMELHNVLLKKGNVTQEETQVFLSIKSKAVRDFSIGAAASSLLAWAATRRLNPVTRISLSGGAGATFGLWAFSRSFNSCIENILSLEGTRMQNELAKIVVRKYHHDPSRIQQISRHFYAEQVFDDSASDLPKLRWRHRSFFSDSADSRQRNQDTVEQHGNNDQPHGGVNSQNPRNNIPDNLKNKSNASNGDADFKGAVKSKGNPVDLGADMMGDPLDCVFGPTSMEEVIHISGNKSGERRATPQSHRKSRRKHRMRQREAAADVLHAQVDPD</sequence>
<name>A0ACB9QQ91_9MYRT</name>
<evidence type="ECO:0000313" key="2">
    <source>
        <dbReference type="Proteomes" id="UP001057402"/>
    </source>
</evidence>
<organism evidence="1 2">
    <name type="scientific">Melastoma candidum</name>
    <dbReference type="NCBI Taxonomy" id="119954"/>
    <lineage>
        <taxon>Eukaryota</taxon>
        <taxon>Viridiplantae</taxon>
        <taxon>Streptophyta</taxon>
        <taxon>Embryophyta</taxon>
        <taxon>Tracheophyta</taxon>
        <taxon>Spermatophyta</taxon>
        <taxon>Magnoliopsida</taxon>
        <taxon>eudicotyledons</taxon>
        <taxon>Gunneridae</taxon>
        <taxon>Pentapetalae</taxon>
        <taxon>rosids</taxon>
        <taxon>malvids</taxon>
        <taxon>Myrtales</taxon>
        <taxon>Melastomataceae</taxon>
        <taxon>Melastomatoideae</taxon>
        <taxon>Melastomateae</taxon>
        <taxon>Melastoma</taxon>
    </lineage>
</organism>
<keyword evidence="2" id="KW-1185">Reference proteome</keyword>
<accession>A0ACB9QQ91</accession>
<comment type="caution">
    <text evidence="1">The sequence shown here is derived from an EMBL/GenBank/DDBJ whole genome shotgun (WGS) entry which is preliminary data.</text>
</comment>
<gene>
    <name evidence="1" type="ORF">MLD38_016923</name>
</gene>
<dbReference type="Proteomes" id="UP001057402">
    <property type="component" value="Chromosome 5"/>
</dbReference>